<accession>A0ABX2NCC7</accession>
<proteinExistence type="predicted"/>
<evidence type="ECO:0000313" key="2">
    <source>
        <dbReference type="Proteomes" id="UP000540919"/>
    </source>
</evidence>
<gene>
    <name evidence="1" type="ORF">HV819_10055</name>
</gene>
<dbReference type="RefSeq" id="WP_154540602.1">
    <property type="nucleotide sequence ID" value="NZ_JABVBA010000012.1"/>
</dbReference>
<dbReference type="EMBL" id="JABVBA010000012">
    <property type="protein sequence ID" value="NVF12298.1"/>
    <property type="molecule type" value="Genomic_DNA"/>
</dbReference>
<reference evidence="1 2" key="1">
    <citation type="submission" date="2020-06" db="EMBL/GenBank/DDBJ databases">
        <title>Anaerococcus sp. nov., isolated form swine feces.</title>
        <authorList>
            <person name="Yu S."/>
        </authorList>
    </citation>
    <scope>NUCLEOTIDE SEQUENCE [LARGE SCALE GENOMIC DNA]</scope>
    <source>
        <strain evidence="1 2">AGMB00486</strain>
    </source>
</reference>
<comment type="caution">
    <text evidence="1">The sequence shown here is derived from an EMBL/GenBank/DDBJ whole genome shotgun (WGS) entry which is preliminary data.</text>
</comment>
<name>A0ABX2NCC7_9FIRM</name>
<protein>
    <submittedName>
        <fullName evidence="1">Uncharacterized protein</fullName>
    </submittedName>
</protein>
<dbReference type="Proteomes" id="UP000540919">
    <property type="component" value="Unassembled WGS sequence"/>
</dbReference>
<sequence>MFQDEAEFGRINEPKYCWCNDKIRPSVPWHLIREYRYTYGAADPKTE</sequence>
<organism evidence="1 2">
    <name type="scientific">Anaerococcus faecalis</name>
    <dbReference type="NCBI Taxonomy" id="2742993"/>
    <lineage>
        <taxon>Bacteria</taxon>
        <taxon>Bacillati</taxon>
        <taxon>Bacillota</taxon>
        <taxon>Tissierellia</taxon>
        <taxon>Tissierellales</taxon>
        <taxon>Peptoniphilaceae</taxon>
        <taxon>Anaerococcus</taxon>
    </lineage>
</organism>
<keyword evidence="2" id="KW-1185">Reference proteome</keyword>
<evidence type="ECO:0000313" key="1">
    <source>
        <dbReference type="EMBL" id="NVF12298.1"/>
    </source>
</evidence>